<organism evidence="2 3">
    <name type="scientific">Lasius niger</name>
    <name type="common">Black garden ant</name>
    <dbReference type="NCBI Taxonomy" id="67767"/>
    <lineage>
        <taxon>Eukaryota</taxon>
        <taxon>Metazoa</taxon>
        <taxon>Ecdysozoa</taxon>
        <taxon>Arthropoda</taxon>
        <taxon>Hexapoda</taxon>
        <taxon>Insecta</taxon>
        <taxon>Pterygota</taxon>
        <taxon>Neoptera</taxon>
        <taxon>Endopterygota</taxon>
        <taxon>Hymenoptera</taxon>
        <taxon>Apocrita</taxon>
        <taxon>Aculeata</taxon>
        <taxon>Formicoidea</taxon>
        <taxon>Formicidae</taxon>
        <taxon>Formicinae</taxon>
        <taxon>Lasius</taxon>
        <taxon>Lasius</taxon>
    </lineage>
</organism>
<evidence type="ECO:0000256" key="1">
    <source>
        <dbReference type="SAM" id="MobiDB-lite"/>
    </source>
</evidence>
<evidence type="ECO:0000313" key="3">
    <source>
        <dbReference type="Proteomes" id="UP000036403"/>
    </source>
</evidence>
<sequence length="161" mass="18875">RRYLRVKHGVIVWCSGLSTGRLSSSAVIHGGEKPEEERRKFVNRTWGQRDKALRQQRSRSSLPRTTPECWMSPPDHQDSFTEDNDISQASIQSRCADSPTPLIIMICRSPLDTTKYPEQYRTRDRSRRKSLCEKTRMFPSQEHNEEEAQMYPHQEPNDEKL</sequence>
<dbReference type="PaxDb" id="67767-A0A0J7N377"/>
<reference evidence="2 3" key="1">
    <citation type="submission" date="2015-04" db="EMBL/GenBank/DDBJ databases">
        <title>Lasius niger genome sequencing.</title>
        <authorList>
            <person name="Konorov E.A."/>
            <person name="Nikitin M.A."/>
            <person name="Kirill M.V."/>
            <person name="Chang P."/>
        </authorList>
    </citation>
    <scope>NUCLEOTIDE SEQUENCE [LARGE SCALE GENOMIC DNA]</scope>
    <source>
        <tissue evidence="2">Whole</tissue>
    </source>
</reference>
<comment type="caution">
    <text evidence="2">The sequence shown here is derived from an EMBL/GenBank/DDBJ whole genome shotgun (WGS) entry which is preliminary data.</text>
</comment>
<feature type="region of interest" description="Disordered" evidence="1">
    <location>
        <begin position="117"/>
        <end position="161"/>
    </location>
</feature>
<accession>A0A0J7N377</accession>
<protein>
    <submittedName>
        <fullName evidence="2">Uncharacterized protein</fullName>
    </submittedName>
</protein>
<feature type="compositionally biased region" description="Low complexity" evidence="1">
    <location>
        <begin position="58"/>
        <end position="67"/>
    </location>
</feature>
<gene>
    <name evidence="2" type="ORF">RF55_13638</name>
</gene>
<proteinExistence type="predicted"/>
<keyword evidence="3" id="KW-1185">Reference proteome</keyword>
<feature type="non-terminal residue" evidence="2">
    <location>
        <position position="1"/>
    </location>
</feature>
<dbReference type="Proteomes" id="UP000036403">
    <property type="component" value="Unassembled WGS sequence"/>
</dbReference>
<name>A0A0J7N377_LASNI</name>
<dbReference type="AlphaFoldDB" id="A0A0J7N377"/>
<evidence type="ECO:0000313" key="2">
    <source>
        <dbReference type="EMBL" id="KMQ87155.1"/>
    </source>
</evidence>
<feature type="region of interest" description="Disordered" evidence="1">
    <location>
        <begin position="50"/>
        <end position="82"/>
    </location>
</feature>
<dbReference type="EMBL" id="LBMM01010916">
    <property type="protein sequence ID" value="KMQ87155.1"/>
    <property type="molecule type" value="Genomic_DNA"/>
</dbReference>